<comment type="caution">
    <text evidence="4">The sequence shown here is derived from an EMBL/GenBank/DDBJ whole genome shotgun (WGS) entry which is preliminary data.</text>
</comment>
<keyword evidence="2" id="KW-1133">Transmembrane helix</keyword>
<keyword evidence="2" id="KW-0472">Membrane</keyword>
<dbReference type="OrthoDB" id="2016548at2759"/>
<feature type="transmembrane region" description="Helical" evidence="2">
    <location>
        <begin position="232"/>
        <end position="253"/>
    </location>
</feature>
<gene>
    <name evidence="4" type="ORF">TrCOL_g3105</name>
</gene>
<dbReference type="PANTHER" id="PTHR33741:SF5">
    <property type="entry name" value="TRANSMEMBRANE PROTEIN DDB_G0269096-RELATED"/>
    <property type="match status" value="1"/>
</dbReference>
<feature type="transmembrane region" description="Helical" evidence="2">
    <location>
        <begin position="103"/>
        <end position="125"/>
    </location>
</feature>
<feature type="transmembrane region" description="Helical" evidence="2">
    <location>
        <begin position="131"/>
        <end position="147"/>
    </location>
</feature>
<dbReference type="AlphaFoldDB" id="A0A9W7L2S2"/>
<protein>
    <recommendedName>
        <fullName evidence="3">HPP transmembrane region domain-containing protein</fullName>
    </recommendedName>
</protein>
<feature type="compositionally biased region" description="Basic and acidic residues" evidence="1">
    <location>
        <begin position="15"/>
        <end position="30"/>
    </location>
</feature>
<dbReference type="Proteomes" id="UP001165065">
    <property type="component" value="Unassembled WGS sequence"/>
</dbReference>
<name>A0A9W7L2S2_9STRA</name>
<dbReference type="Pfam" id="PF04982">
    <property type="entry name" value="TM_HPP"/>
    <property type="match status" value="1"/>
</dbReference>
<dbReference type="EMBL" id="BRYA01000627">
    <property type="protein sequence ID" value="GMI26365.1"/>
    <property type="molecule type" value="Genomic_DNA"/>
</dbReference>
<proteinExistence type="predicted"/>
<dbReference type="InterPro" id="IPR058581">
    <property type="entry name" value="TM_HPP"/>
</dbReference>
<feature type="compositionally biased region" description="Basic and acidic residues" evidence="1">
    <location>
        <begin position="47"/>
        <end position="56"/>
    </location>
</feature>
<feature type="compositionally biased region" description="Polar residues" evidence="1">
    <location>
        <begin position="1"/>
        <end position="11"/>
    </location>
</feature>
<keyword evidence="2" id="KW-0812">Transmembrane</keyword>
<evidence type="ECO:0000259" key="3">
    <source>
        <dbReference type="Pfam" id="PF04982"/>
    </source>
</evidence>
<feature type="compositionally biased region" description="Polar residues" evidence="1">
    <location>
        <begin position="37"/>
        <end position="46"/>
    </location>
</feature>
<accession>A0A9W7L2S2</accession>
<dbReference type="PANTHER" id="PTHR33741">
    <property type="entry name" value="TRANSMEMBRANE PROTEIN DDB_G0269096-RELATED"/>
    <property type="match status" value="1"/>
</dbReference>
<sequence length="267" mass="28253">MPHTVSSFQSSEDVEVSKEFEGETVTRDEPIYVSDETAGTPSTSHSVDNDIEKLGSFEHTTISQPSPKQGSISDDVKRTKPRNFLGNVLENIKGDGSKSPPRVSLVSTVLSGLFSFIGIFSVSFISHHGGAETLVIASFGASAVLIYDSIQSPLAQPRNVVGGQIVSAFVGVSVFKLFNAWGSDSFYEPAASASAVAIAVVCMDLTKTLHPPGGATALIAVIGGSSVTDLGYLYVVYPVGMGVIIMLSIAILLNNLVGTRSYPTFWW</sequence>
<keyword evidence="5" id="KW-1185">Reference proteome</keyword>
<organism evidence="4 5">
    <name type="scientific">Triparma columacea</name>
    <dbReference type="NCBI Taxonomy" id="722753"/>
    <lineage>
        <taxon>Eukaryota</taxon>
        <taxon>Sar</taxon>
        <taxon>Stramenopiles</taxon>
        <taxon>Ochrophyta</taxon>
        <taxon>Bolidophyceae</taxon>
        <taxon>Parmales</taxon>
        <taxon>Triparmaceae</taxon>
        <taxon>Triparma</taxon>
    </lineage>
</organism>
<feature type="domain" description="HPP transmembrane region" evidence="3">
    <location>
        <begin position="100"/>
        <end position="263"/>
    </location>
</feature>
<feature type="region of interest" description="Disordered" evidence="1">
    <location>
        <begin position="1"/>
        <end position="78"/>
    </location>
</feature>
<evidence type="ECO:0000256" key="1">
    <source>
        <dbReference type="SAM" id="MobiDB-lite"/>
    </source>
</evidence>
<feature type="compositionally biased region" description="Polar residues" evidence="1">
    <location>
        <begin position="58"/>
        <end position="72"/>
    </location>
</feature>
<feature type="transmembrane region" description="Helical" evidence="2">
    <location>
        <begin position="159"/>
        <end position="178"/>
    </location>
</feature>
<reference evidence="5" key="1">
    <citation type="journal article" date="2023" name="Commun. Biol.">
        <title>Genome analysis of Parmales, the sister group of diatoms, reveals the evolutionary specialization of diatoms from phago-mixotrophs to photoautotrophs.</title>
        <authorList>
            <person name="Ban H."/>
            <person name="Sato S."/>
            <person name="Yoshikawa S."/>
            <person name="Yamada K."/>
            <person name="Nakamura Y."/>
            <person name="Ichinomiya M."/>
            <person name="Sato N."/>
            <person name="Blanc-Mathieu R."/>
            <person name="Endo H."/>
            <person name="Kuwata A."/>
            <person name="Ogata H."/>
        </authorList>
    </citation>
    <scope>NUCLEOTIDE SEQUENCE [LARGE SCALE GENOMIC DNA]</scope>
</reference>
<dbReference type="InterPro" id="IPR007065">
    <property type="entry name" value="HPP"/>
</dbReference>
<evidence type="ECO:0000313" key="5">
    <source>
        <dbReference type="Proteomes" id="UP001165065"/>
    </source>
</evidence>
<evidence type="ECO:0000256" key="2">
    <source>
        <dbReference type="SAM" id="Phobius"/>
    </source>
</evidence>
<evidence type="ECO:0000313" key="4">
    <source>
        <dbReference type="EMBL" id="GMI26365.1"/>
    </source>
</evidence>